<dbReference type="CDD" id="cd11655">
    <property type="entry name" value="rap1_myb-like"/>
    <property type="match status" value="1"/>
</dbReference>
<accession>A0A0C3QBX0</accession>
<feature type="non-terminal residue" evidence="8">
    <location>
        <position position="1"/>
    </location>
</feature>
<dbReference type="HOGENOM" id="CLU_805532_0_0_1"/>
<reference evidence="8 9" key="1">
    <citation type="submission" date="2014-04" db="EMBL/GenBank/DDBJ databases">
        <authorList>
            <consortium name="DOE Joint Genome Institute"/>
            <person name="Kuo A."/>
            <person name="Girlanda M."/>
            <person name="Perotto S."/>
            <person name="Kohler A."/>
            <person name="Nagy L.G."/>
            <person name="Floudas D."/>
            <person name="Copeland A."/>
            <person name="Barry K.W."/>
            <person name="Cichocki N."/>
            <person name="Veneault-Fourrey C."/>
            <person name="LaButti K."/>
            <person name="Lindquist E.A."/>
            <person name="Lipzen A."/>
            <person name="Lundell T."/>
            <person name="Morin E."/>
            <person name="Murat C."/>
            <person name="Sun H."/>
            <person name="Tunlid A."/>
            <person name="Henrissat B."/>
            <person name="Grigoriev I.V."/>
            <person name="Hibbett D.S."/>
            <person name="Martin F."/>
            <person name="Nordberg H.P."/>
            <person name="Cantor M.N."/>
            <person name="Hua S.X."/>
        </authorList>
    </citation>
    <scope>NUCLEOTIDE SEQUENCE [LARGE SCALE GENOMIC DNA]</scope>
    <source>
        <strain evidence="8 9">MUT 4182</strain>
    </source>
</reference>
<dbReference type="InterPro" id="IPR009057">
    <property type="entry name" value="Homeodomain-like_sf"/>
</dbReference>
<sequence length="345" mass="38913">HGGEVMKAVPIKGYVLINPASDKGNALSQKWKDDTKPDRHIVCYTFVPACVALGELLLADEMRNAFPLFSISGHPAEIFLHPSLGHERRNKLMKDITKFGGAIAANANLAQVIICDNTLPSFDTLARKYAHDNDVHVEPPEWVRTCIARQRFEHEQIVPKATGGRTKGSKRREYTEEDDRNLAEYLGRRLPSKDMRGRTGNGIYQELCERTDLYPWAAKHTWQSWRNRYKKNQNRIDAMTEVWVQNNPQPVMGKGQYVIAMNKTTAKAARKNAQSSGSTAQASTSSPDRDNSGSEEANNREKEIKRPRKKRRLAKASRSSDADDDAERDVMNAEDLMTQMISNSS</sequence>
<evidence type="ECO:0000256" key="1">
    <source>
        <dbReference type="ARBA" id="ARBA00010467"/>
    </source>
</evidence>
<dbReference type="AlphaFoldDB" id="A0A0C3QBX0"/>
<protein>
    <recommendedName>
        <fullName evidence="5">DNA-binding protein RAP1</fullName>
    </recommendedName>
</protein>
<feature type="compositionally biased region" description="Low complexity" evidence="6">
    <location>
        <begin position="268"/>
        <end position="286"/>
    </location>
</feature>
<proteinExistence type="inferred from homology"/>
<comment type="subunit">
    <text evidence="5">Homodimer.</text>
</comment>
<dbReference type="PANTHER" id="PTHR16466">
    <property type="entry name" value="TELOMERE REPEAT-BINDING FACTOR 2-INTERACTING PROTEIN 1"/>
    <property type="match status" value="1"/>
</dbReference>
<dbReference type="GO" id="GO:0031848">
    <property type="term" value="P:protection from non-homologous end joining at telomere"/>
    <property type="evidence" value="ECO:0007669"/>
    <property type="project" value="TreeGrafter"/>
</dbReference>
<comment type="similarity">
    <text evidence="1 5">Belongs to the RAP1 family.</text>
</comment>
<evidence type="ECO:0000259" key="7">
    <source>
        <dbReference type="PROSITE" id="PS50172"/>
    </source>
</evidence>
<evidence type="ECO:0000256" key="4">
    <source>
        <dbReference type="ARBA" id="ARBA00023242"/>
    </source>
</evidence>
<dbReference type="EMBL" id="KN823102">
    <property type="protein sequence ID" value="KIO22736.1"/>
    <property type="molecule type" value="Genomic_DNA"/>
</dbReference>
<feature type="compositionally biased region" description="Basic residues" evidence="6">
    <location>
        <begin position="305"/>
        <end position="315"/>
    </location>
</feature>
<dbReference type="GO" id="GO:0042162">
    <property type="term" value="F:telomeric DNA binding"/>
    <property type="evidence" value="ECO:0007669"/>
    <property type="project" value="TreeGrafter"/>
</dbReference>
<dbReference type="InterPro" id="IPR039595">
    <property type="entry name" value="TE2IP/Rap1"/>
</dbReference>
<dbReference type="GO" id="GO:0010833">
    <property type="term" value="P:telomere maintenance via telomere lengthening"/>
    <property type="evidence" value="ECO:0007669"/>
    <property type="project" value="UniProtKB-UniRule"/>
</dbReference>
<dbReference type="PANTHER" id="PTHR16466:SF6">
    <property type="entry name" value="TELOMERIC REPEAT-BINDING FACTOR 2-INTERACTING PROTEIN 1"/>
    <property type="match status" value="1"/>
</dbReference>
<comment type="function">
    <text evidence="5">Involved in the regulation of telomere length, clustering and has a specific role in telomere position effect (TPE).</text>
</comment>
<evidence type="ECO:0000256" key="3">
    <source>
        <dbReference type="ARBA" id="ARBA00022895"/>
    </source>
</evidence>
<evidence type="ECO:0000256" key="6">
    <source>
        <dbReference type="SAM" id="MobiDB-lite"/>
    </source>
</evidence>
<evidence type="ECO:0000256" key="2">
    <source>
        <dbReference type="ARBA" id="ARBA00022454"/>
    </source>
</evidence>
<keyword evidence="3 5" id="KW-0779">Telomere</keyword>
<keyword evidence="2 5" id="KW-0158">Chromosome</keyword>
<dbReference type="Proteomes" id="UP000054248">
    <property type="component" value="Unassembled WGS sequence"/>
</dbReference>
<dbReference type="InterPro" id="IPR036420">
    <property type="entry name" value="BRCT_dom_sf"/>
</dbReference>
<feature type="region of interest" description="Disordered" evidence="6">
    <location>
        <begin position="268"/>
        <end position="345"/>
    </location>
</feature>
<dbReference type="GO" id="GO:0070187">
    <property type="term" value="C:shelterin complex"/>
    <property type="evidence" value="ECO:0007669"/>
    <property type="project" value="TreeGrafter"/>
</dbReference>
<dbReference type="Pfam" id="PF08914">
    <property type="entry name" value="Myb_Rap1"/>
    <property type="match status" value="1"/>
</dbReference>
<dbReference type="OrthoDB" id="435460at2759"/>
<dbReference type="InterPro" id="IPR001357">
    <property type="entry name" value="BRCT_dom"/>
</dbReference>
<dbReference type="SUPFAM" id="SSF46689">
    <property type="entry name" value="Homeodomain-like"/>
    <property type="match status" value="1"/>
</dbReference>
<name>A0A0C3QBX0_9AGAM</name>
<keyword evidence="9" id="KW-1185">Reference proteome</keyword>
<comment type="subcellular location">
    <subcellularLocation>
        <location evidence="5">Nucleus</location>
    </subcellularLocation>
    <subcellularLocation>
        <location evidence="5">Chromosome</location>
        <location evidence="5">Telomere</location>
    </subcellularLocation>
</comment>
<dbReference type="Gene3D" id="1.10.10.60">
    <property type="entry name" value="Homeodomain-like"/>
    <property type="match status" value="1"/>
</dbReference>
<reference evidence="9" key="2">
    <citation type="submission" date="2015-01" db="EMBL/GenBank/DDBJ databases">
        <title>Evolutionary Origins and Diversification of the Mycorrhizal Mutualists.</title>
        <authorList>
            <consortium name="DOE Joint Genome Institute"/>
            <consortium name="Mycorrhizal Genomics Consortium"/>
            <person name="Kohler A."/>
            <person name="Kuo A."/>
            <person name="Nagy L.G."/>
            <person name="Floudas D."/>
            <person name="Copeland A."/>
            <person name="Barry K.W."/>
            <person name="Cichocki N."/>
            <person name="Veneault-Fourrey C."/>
            <person name="LaButti K."/>
            <person name="Lindquist E.A."/>
            <person name="Lipzen A."/>
            <person name="Lundell T."/>
            <person name="Morin E."/>
            <person name="Murat C."/>
            <person name="Riley R."/>
            <person name="Ohm R."/>
            <person name="Sun H."/>
            <person name="Tunlid A."/>
            <person name="Henrissat B."/>
            <person name="Grigoriev I.V."/>
            <person name="Hibbett D.S."/>
            <person name="Martin F."/>
        </authorList>
    </citation>
    <scope>NUCLEOTIDE SEQUENCE [LARGE SCALE GENOMIC DNA]</scope>
    <source>
        <strain evidence="9">MUT 4182</strain>
    </source>
</reference>
<evidence type="ECO:0000256" key="5">
    <source>
        <dbReference type="RuleBase" id="RU367107"/>
    </source>
</evidence>
<feature type="domain" description="BRCT" evidence="7">
    <location>
        <begin position="78"/>
        <end position="151"/>
    </location>
</feature>
<evidence type="ECO:0000313" key="8">
    <source>
        <dbReference type="EMBL" id="KIO22736.1"/>
    </source>
</evidence>
<gene>
    <name evidence="8" type="ORF">M407DRAFT_78888</name>
</gene>
<evidence type="ECO:0000313" key="9">
    <source>
        <dbReference type="Proteomes" id="UP000054248"/>
    </source>
</evidence>
<dbReference type="STRING" id="1051891.A0A0C3QBX0"/>
<keyword evidence="4 5" id="KW-0539">Nucleus</keyword>
<dbReference type="Gene3D" id="3.40.50.10190">
    <property type="entry name" value="BRCT domain"/>
    <property type="match status" value="1"/>
</dbReference>
<dbReference type="InterPro" id="IPR015010">
    <property type="entry name" value="TERF2IP_Myb"/>
</dbReference>
<dbReference type="PROSITE" id="PS50172">
    <property type="entry name" value="BRCT"/>
    <property type="match status" value="1"/>
</dbReference>
<feature type="compositionally biased region" description="Basic and acidic residues" evidence="6">
    <location>
        <begin position="287"/>
        <end position="304"/>
    </location>
</feature>
<organism evidence="8 9">
    <name type="scientific">Tulasnella calospora MUT 4182</name>
    <dbReference type="NCBI Taxonomy" id="1051891"/>
    <lineage>
        <taxon>Eukaryota</taxon>
        <taxon>Fungi</taxon>
        <taxon>Dikarya</taxon>
        <taxon>Basidiomycota</taxon>
        <taxon>Agaricomycotina</taxon>
        <taxon>Agaricomycetes</taxon>
        <taxon>Cantharellales</taxon>
        <taxon>Tulasnellaceae</taxon>
        <taxon>Tulasnella</taxon>
    </lineage>
</organism>